<dbReference type="AlphaFoldDB" id="A0A225W9T5"/>
<gene>
    <name evidence="1" type="ORF">PHMEG_00012196</name>
</gene>
<organism evidence="1 2">
    <name type="scientific">Phytophthora megakarya</name>
    <dbReference type="NCBI Taxonomy" id="4795"/>
    <lineage>
        <taxon>Eukaryota</taxon>
        <taxon>Sar</taxon>
        <taxon>Stramenopiles</taxon>
        <taxon>Oomycota</taxon>
        <taxon>Peronosporomycetes</taxon>
        <taxon>Peronosporales</taxon>
        <taxon>Peronosporaceae</taxon>
        <taxon>Phytophthora</taxon>
    </lineage>
</organism>
<name>A0A225W9T5_9STRA</name>
<keyword evidence="1" id="KW-0548">Nucleotidyltransferase</keyword>
<comment type="caution">
    <text evidence="1">The sequence shown here is derived from an EMBL/GenBank/DDBJ whole genome shotgun (WGS) entry which is preliminary data.</text>
</comment>
<dbReference type="GO" id="GO:0003964">
    <property type="term" value="F:RNA-directed DNA polymerase activity"/>
    <property type="evidence" value="ECO:0007669"/>
    <property type="project" value="UniProtKB-KW"/>
</dbReference>
<keyword evidence="1" id="KW-0808">Transferase</keyword>
<sequence>MRTDGCFPVRGPCNETKVMMASSTGSSRKSATALPTPLPYESGSGRIFTGVTCTEVSFATWGCTDCETGKRQLTDQRKSPVKVHGTYPFLAIYMDHITSLPKHLRRNTELLTWADLVIGYVIAWRGRHETSKSVREIIMHDRVRGFMTVSSFVQSNSEKNKVPK</sequence>
<keyword evidence="1" id="KW-0695">RNA-directed DNA polymerase</keyword>
<reference evidence="2" key="1">
    <citation type="submission" date="2017-03" db="EMBL/GenBank/DDBJ databases">
        <title>Phytopthora megakarya and P. palmivora, two closely related causual agents of cacao black pod achieved similar genome size and gene model numbers by different mechanisms.</title>
        <authorList>
            <person name="Ali S."/>
            <person name="Shao J."/>
            <person name="Larry D.J."/>
            <person name="Kronmiller B."/>
            <person name="Shen D."/>
            <person name="Strem M.D."/>
            <person name="Melnick R.L."/>
            <person name="Guiltinan M.J."/>
            <person name="Tyler B.M."/>
            <person name="Meinhardt L.W."/>
            <person name="Bailey B.A."/>
        </authorList>
    </citation>
    <scope>NUCLEOTIDE SEQUENCE [LARGE SCALE GENOMIC DNA]</scope>
    <source>
        <strain evidence="2">zdho120</strain>
    </source>
</reference>
<proteinExistence type="predicted"/>
<dbReference type="EMBL" id="NBNE01001360">
    <property type="protein sequence ID" value="OWZ14342.1"/>
    <property type="molecule type" value="Genomic_DNA"/>
</dbReference>
<evidence type="ECO:0000313" key="2">
    <source>
        <dbReference type="Proteomes" id="UP000198211"/>
    </source>
</evidence>
<protein>
    <submittedName>
        <fullName evidence="1">Reverse transcriptase</fullName>
    </submittedName>
</protein>
<evidence type="ECO:0000313" key="1">
    <source>
        <dbReference type="EMBL" id="OWZ14342.1"/>
    </source>
</evidence>
<dbReference type="Proteomes" id="UP000198211">
    <property type="component" value="Unassembled WGS sequence"/>
</dbReference>
<accession>A0A225W9T5</accession>
<keyword evidence="2" id="KW-1185">Reference proteome</keyword>